<proteinExistence type="inferred from homology"/>
<evidence type="ECO:0000256" key="2">
    <source>
        <dbReference type="SAM" id="Phobius"/>
    </source>
</evidence>
<comment type="similarity">
    <text evidence="1">Belongs to the bacterial sugar transferase family.</text>
</comment>
<organism evidence="4 5">
    <name type="scientific">Ramlibacter aurantiacus</name>
    <dbReference type="NCBI Taxonomy" id="2801330"/>
    <lineage>
        <taxon>Bacteria</taxon>
        <taxon>Pseudomonadati</taxon>
        <taxon>Pseudomonadota</taxon>
        <taxon>Betaproteobacteria</taxon>
        <taxon>Burkholderiales</taxon>
        <taxon>Comamonadaceae</taxon>
        <taxon>Ramlibacter</taxon>
    </lineage>
</organism>
<dbReference type="AlphaFoldDB" id="A0A936ZG09"/>
<name>A0A936ZG09_9BURK</name>
<reference evidence="4" key="1">
    <citation type="submission" date="2021-01" db="EMBL/GenBank/DDBJ databases">
        <title>Ramlibacter sp. strain AW1 16S ribosomal RNA gene Genome sequencing and assembly.</title>
        <authorList>
            <person name="Kang M."/>
        </authorList>
    </citation>
    <scope>NUCLEOTIDE SEQUENCE</scope>
    <source>
        <strain evidence="4">AW1</strain>
    </source>
</reference>
<dbReference type="Pfam" id="PF02397">
    <property type="entry name" value="Bac_transf"/>
    <property type="match status" value="1"/>
</dbReference>
<feature type="transmembrane region" description="Helical" evidence="2">
    <location>
        <begin position="28"/>
        <end position="49"/>
    </location>
</feature>
<dbReference type="PANTHER" id="PTHR30576:SF8">
    <property type="entry name" value="UNDECAPRENYL-PHOSPHATE GALACTOSE PHOSPHOTRANSFERASE"/>
    <property type="match status" value="1"/>
</dbReference>
<comment type="caution">
    <text evidence="4">The sequence shown here is derived from an EMBL/GenBank/DDBJ whole genome shotgun (WGS) entry which is preliminary data.</text>
</comment>
<dbReference type="PANTHER" id="PTHR30576">
    <property type="entry name" value="COLANIC BIOSYNTHESIS UDP-GLUCOSE LIPID CARRIER TRANSFERASE"/>
    <property type="match status" value="1"/>
</dbReference>
<keyword evidence="4" id="KW-0808">Transferase</keyword>
<feature type="domain" description="Bacterial sugar transferase" evidence="3">
    <location>
        <begin position="23"/>
        <end position="197"/>
    </location>
</feature>
<evidence type="ECO:0000256" key="1">
    <source>
        <dbReference type="ARBA" id="ARBA00006464"/>
    </source>
</evidence>
<accession>A0A936ZG09</accession>
<sequence length="221" mass="24899">MPARADGPRPASRGRAFGTSVLKRMFDLTIAVLLAAVFSPCLLLLPFLIRMKLGSPVLFWQQRPGLNGIPFQMVKFRTMTDERGEDGELLPDGKRLTRFGRALRSSSLDELPELWNVLRGEMSLVGPRPLLMEYLPLYSPEQSRRHRVRPGITGWAQINGRNAISWEQKLRLDVWYVDHCSPWLDLNILARTVRNVLRCSDISAAGDATMPKFTGSPEAQG</sequence>
<evidence type="ECO:0000313" key="5">
    <source>
        <dbReference type="Proteomes" id="UP000613011"/>
    </source>
</evidence>
<gene>
    <name evidence="4" type="ORF">JI739_04365</name>
</gene>
<dbReference type="InterPro" id="IPR003362">
    <property type="entry name" value="Bact_transf"/>
</dbReference>
<dbReference type="Proteomes" id="UP000613011">
    <property type="component" value="Unassembled WGS sequence"/>
</dbReference>
<evidence type="ECO:0000259" key="3">
    <source>
        <dbReference type="Pfam" id="PF02397"/>
    </source>
</evidence>
<keyword evidence="2" id="KW-1133">Transmembrane helix</keyword>
<keyword evidence="2" id="KW-0812">Transmembrane</keyword>
<dbReference type="GO" id="GO:0016780">
    <property type="term" value="F:phosphotransferase activity, for other substituted phosphate groups"/>
    <property type="evidence" value="ECO:0007669"/>
    <property type="project" value="TreeGrafter"/>
</dbReference>
<keyword evidence="2" id="KW-0472">Membrane</keyword>
<keyword evidence="5" id="KW-1185">Reference proteome</keyword>
<dbReference type="EMBL" id="JAEQNA010000001">
    <property type="protein sequence ID" value="MBL0419578.1"/>
    <property type="molecule type" value="Genomic_DNA"/>
</dbReference>
<protein>
    <submittedName>
        <fullName evidence="4">Sugar transferase</fullName>
    </submittedName>
</protein>
<evidence type="ECO:0000313" key="4">
    <source>
        <dbReference type="EMBL" id="MBL0419578.1"/>
    </source>
</evidence>